<feature type="compositionally biased region" description="Gly residues" evidence="1">
    <location>
        <begin position="165"/>
        <end position="175"/>
    </location>
</feature>
<dbReference type="PANTHER" id="PTHR37542">
    <property type="entry name" value="HELO DOMAIN-CONTAINING PROTEIN-RELATED"/>
    <property type="match status" value="1"/>
</dbReference>
<evidence type="ECO:0000313" key="3">
    <source>
        <dbReference type="Proteomes" id="UP000007796"/>
    </source>
</evidence>
<dbReference type="GeneID" id="25976335"/>
<feature type="region of interest" description="Disordered" evidence="1">
    <location>
        <begin position="755"/>
        <end position="774"/>
    </location>
</feature>
<feature type="compositionally biased region" description="Polar residues" evidence="1">
    <location>
        <begin position="890"/>
        <end position="902"/>
    </location>
</feature>
<dbReference type="InParanoid" id="F0XIB3"/>
<feature type="compositionally biased region" description="Basic and acidic residues" evidence="1">
    <location>
        <begin position="599"/>
        <end position="615"/>
    </location>
</feature>
<keyword evidence="3" id="KW-1185">Reference proteome</keyword>
<accession>F0XIB3</accession>
<evidence type="ECO:0000313" key="2">
    <source>
        <dbReference type="EMBL" id="EFX03326.1"/>
    </source>
</evidence>
<feature type="region of interest" description="Disordered" evidence="1">
    <location>
        <begin position="160"/>
        <end position="191"/>
    </location>
</feature>
<dbReference type="AlphaFoldDB" id="F0XIB3"/>
<gene>
    <name evidence="2" type="ORF">CMQ_3255</name>
</gene>
<dbReference type="Proteomes" id="UP000007796">
    <property type="component" value="Unassembled WGS sequence"/>
</dbReference>
<sequence length="1270" mass="138189">MESYRMTGLPLMSFQQHLSRLYNDTKKSSDFVKEPVQNAEDPEIKALHRKLRIQKDRLVSWGLEWSDPSQSSEVLIDSSISRAGLSEIVSSIMSTIKETLAEVEPLWLSSKRLVGEDTPSLDRDRDRKLSSVTWDKARFVDLVRDLTVSIDTLYDLSRNRLSESGEGGKGGGRGGPSKPTPSWLERGPPAEDLRPFESTRMQVPQQINSATLTCIESPHLADSPPGTETRQVVFMSKQVYADFARVRGLRQGYSPLLLEYSYFDPVYSSTGIMPSMARFEKLASGLQANMQRPSNAWIGIPQLLGYFEDMDHSRLGLVYHFPPGCNAVVPSDVAAHQPRSCLLTLSDMLSSPSVEPRLEAKFRLASNLANTVFEMHARGIAHGRLGDQSVLFGRDAAPGTAATDISRADVRKPLISGFDLFPSTPSPDREQQSLLFRHPLNPQSFSPESPPIVDADPRAFDLYSVAMLLLSIGMWTKVENLVPHRESASVSETVLDQLAVQCGTLYMKAVQTCWNAMETVVSAKTPSESHLARVELKVSRYLEACCVLDTVSAFEEPTREGLRREDTFGATTITATPAPTPTLTPAASFYQKQSTDVKSPLDRGLDRGRPTDDFPMRAAPVDARPPIPPRVPAARTTTFGKSEAGLSMSSKPEPVRLKLFPQVALPPDVIEQWHTFLMPQINFALRNFYRNHPESVEISLESVGESPRNTKPTVMVVCTSVSKVRHILKRKLGAVFDGSSGFSLKVCSGRVLRSRKDGAAQGARPKRNQDDGGRKQILAANNQFQERPQNGASIGAWIGDRHLPPVSFGGLVLVDGKPFGMTVHHMLDDPDAIEAAAAREGQKTVRSSSSAAATQEIEALGQSLLDWYEELQADSSTASSNGGDFACEFSDTNSAVSDSDLTSEWSDNSDEEENDESGASSGEPGDLPGVEPGFGDGYVVTQPALDDVEKDFYPDQETQDDDHLDSCGLGDIFASSGVRRRVDEQGLVHEIDWALFEFKEERRPADNSIPHLPLERRGSPSFTASAAVKPSVLHPTTVAPSSALPGLEVQCIARTSGLQTGQILPTITSVKIYGRLSPSHTYQISGSSSAAAATAAMASRAAGRRPNMPIGIPGDSGAWIVEREHGRLCGHVLAWSERKKVAYLCPMDVMLLDIAETLEAGEVRLPGGDAVVKIMDGEARKKKEAWRGLGKGTEPDGEEGDLGKDKGEEEEDEGYHDEHNAAESGAGTSFGPTVEKFEGGDMCPQPTKMMELAGSLGKMHLGGGNVETAC</sequence>
<proteinExistence type="predicted"/>
<dbReference type="EMBL" id="GL629769">
    <property type="protein sequence ID" value="EFX03326.1"/>
    <property type="molecule type" value="Genomic_DNA"/>
</dbReference>
<dbReference type="HOGENOM" id="CLU_006822_0_0_1"/>
<dbReference type="RefSeq" id="XP_014172808.1">
    <property type="nucleotide sequence ID" value="XM_014317333.1"/>
</dbReference>
<evidence type="ECO:0000256" key="1">
    <source>
        <dbReference type="SAM" id="MobiDB-lite"/>
    </source>
</evidence>
<dbReference type="STRING" id="655863.F0XIB3"/>
<protein>
    <submittedName>
        <fullName evidence="2">Het-s domain containing protein</fullName>
    </submittedName>
</protein>
<feature type="region of interest" description="Disordered" evidence="1">
    <location>
        <begin position="598"/>
        <end position="631"/>
    </location>
</feature>
<dbReference type="eggNOG" id="ENOG502QTFK">
    <property type="taxonomic scope" value="Eukaryota"/>
</dbReference>
<organism evidence="3">
    <name type="scientific">Grosmannia clavigera (strain kw1407 / UAMH 11150)</name>
    <name type="common">Blue stain fungus</name>
    <name type="synonym">Graphiocladiella clavigera</name>
    <dbReference type="NCBI Taxonomy" id="655863"/>
    <lineage>
        <taxon>Eukaryota</taxon>
        <taxon>Fungi</taxon>
        <taxon>Dikarya</taxon>
        <taxon>Ascomycota</taxon>
        <taxon>Pezizomycotina</taxon>
        <taxon>Sordariomycetes</taxon>
        <taxon>Sordariomycetidae</taxon>
        <taxon>Ophiostomatales</taxon>
        <taxon>Ophiostomataceae</taxon>
        <taxon>Leptographium</taxon>
    </lineage>
</organism>
<feature type="region of interest" description="Disordered" evidence="1">
    <location>
        <begin position="875"/>
        <end position="940"/>
    </location>
</feature>
<feature type="region of interest" description="Disordered" evidence="1">
    <location>
        <begin position="1182"/>
        <end position="1248"/>
    </location>
</feature>
<feature type="compositionally biased region" description="Acidic residues" evidence="1">
    <location>
        <begin position="907"/>
        <end position="916"/>
    </location>
</feature>
<reference evidence="2 3" key="1">
    <citation type="journal article" date="2011" name="Proc. Natl. Acad. Sci. U.S.A.">
        <title>Genome and transcriptome analyses of the mountain pine beetle-fungal symbiont Grosmannia clavigera, a lodgepole pine pathogen.</title>
        <authorList>
            <person name="DiGuistini S."/>
            <person name="Wang Y."/>
            <person name="Liao N.Y."/>
            <person name="Taylor G."/>
            <person name="Tanguay P."/>
            <person name="Feau N."/>
            <person name="Henrissat B."/>
            <person name="Chan S.K."/>
            <person name="Hesse-Orce U."/>
            <person name="Alamouti S.M."/>
            <person name="Tsui C.K.M."/>
            <person name="Docking R.T."/>
            <person name="Levasseur A."/>
            <person name="Haridas S."/>
            <person name="Robertson G."/>
            <person name="Birol I."/>
            <person name="Holt R.A."/>
            <person name="Marra M.A."/>
            <person name="Hamelin R.C."/>
            <person name="Hirst M."/>
            <person name="Jones S.J.M."/>
            <person name="Bohlmann J."/>
            <person name="Breuil C."/>
        </authorList>
    </citation>
    <scope>NUCLEOTIDE SEQUENCE [LARGE SCALE GENOMIC DNA]</scope>
    <source>
        <strain evidence="3">kw1407 / UAMH 11150</strain>
    </source>
</reference>
<dbReference type="OrthoDB" id="5418235at2759"/>
<name>F0XIB3_GROCL</name>
<dbReference type="PANTHER" id="PTHR37542:SF2">
    <property type="entry name" value="PROTEIN KINASE DOMAIN-CONTAINING PROTEIN"/>
    <property type="match status" value="1"/>
</dbReference>